<comment type="caution">
    <text evidence="2">The sequence shown here is derived from an EMBL/GenBank/DDBJ whole genome shotgun (WGS) entry which is preliminary data.</text>
</comment>
<dbReference type="Proteomes" id="UP000789901">
    <property type="component" value="Unassembled WGS sequence"/>
</dbReference>
<proteinExistence type="predicted"/>
<dbReference type="EMBL" id="CAJVQB010005231">
    <property type="protein sequence ID" value="CAG8656444.1"/>
    <property type="molecule type" value="Genomic_DNA"/>
</dbReference>
<reference evidence="2 3" key="1">
    <citation type="submission" date="2021-06" db="EMBL/GenBank/DDBJ databases">
        <authorList>
            <person name="Kallberg Y."/>
            <person name="Tangrot J."/>
            <person name="Rosling A."/>
        </authorList>
    </citation>
    <scope>NUCLEOTIDE SEQUENCE [LARGE SCALE GENOMIC DNA]</scope>
    <source>
        <strain evidence="2 3">120-4 pot B 10/14</strain>
    </source>
</reference>
<keyword evidence="3" id="KW-1185">Reference proteome</keyword>
<feature type="region of interest" description="Disordered" evidence="1">
    <location>
        <begin position="25"/>
        <end position="51"/>
    </location>
</feature>
<evidence type="ECO:0000313" key="3">
    <source>
        <dbReference type="Proteomes" id="UP000789901"/>
    </source>
</evidence>
<accession>A0ABN7USC0</accession>
<gene>
    <name evidence="2" type="ORF">GMARGA_LOCUS9642</name>
</gene>
<feature type="non-terminal residue" evidence="2">
    <location>
        <position position="1"/>
    </location>
</feature>
<name>A0ABN7USC0_GIGMA</name>
<protein>
    <submittedName>
        <fullName evidence="2">45806_t:CDS:1</fullName>
    </submittedName>
</protein>
<feature type="compositionally biased region" description="Acidic residues" evidence="1">
    <location>
        <begin position="40"/>
        <end position="49"/>
    </location>
</feature>
<evidence type="ECO:0000256" key="1">
    <source>
        <dbReference type="SAM" id="MobiDB-lite"/>
    </source>
</evidence>
<sequence length="124" mass="14309">RIFVMNEPPSTINEYKTFAYGVPSSSENVDNSDINKEIDSDISESESAEDNPYVRVNSRVLVDFRHLKIAQSDKRRQHEKKSASSKLWNNENGCKEMDIQVEYNSWDPYLERLGLGPDLARVRV</sequence>
<organism evidence="2 3">
    <name type="scientific">Gigaspora margarita</name>
    <dbReference type="NCBI Taxonomy" id="4874"/>
    <lineage>
        <taxon>Eukaryota</taxon>
        <taxon>Fungi</taxon>
        <taxon>Fungi incertae sedis</taxon>
        <taxon>Mucoromycota</taxon>
        <taxon>Glomeromycotina</taxon>
        <taxon>Glomeromycetes</taxon>
        <taxon>Diversisporales</taxon>
        <taxon>Gigasporaceae</taxon>
        <taxon>Gigaspora</taxon>
    </lineage>
</organism>
<evidence type="ECO:0000313" key="2">
    <source>
        <dbReference type="EMBL" id="CAG8656444.1"/>
    </source>
</evidence>